<protein>
    <submittedName>
        <fullName evidence="2">Uncharacterized protein</fullName>
    </submittedName>
</protein>
<sequence>MPTNAFLKWFLLDGKTCMTINESFDEHILQFRLGCLCIQKFTISRLPIYSMLT</sequence>
<evidence type="ECO:0000313" key="1">
    <source>
        <dbReference type="Proteomes" id="UP000036681"/>
    </source>
</evidence>
<organism evidence="1 2">
    <name type="scientific">Ascaris lumbricoides</name>
    <name type="common">Giant roundworm</name>
    <dbReference type="NCBI Taxonomy" id="6252"/>
    <lineage>
        <taxon>Eukaryota</taxon>
        <taxon>Metazoa</taxon>
        <taxon>Ecdysozoa</taxon>
        <taxon>Nematoda</taxon>
        <taxon>Chromadorea</taxon>
        <taxon>Rhabditida</taxon>
        <taxon>Spirurina</taxon>
        <taxon>Ascaridomorpha</taxon>
        <taxon>Ascaridoidea</taxon>
        <taxon>Ascarididae</taxon>
        <taxon>Ascaris</taxon>
    </lineage>
</organism>
<name>A0A0M3ICS0_ASCLU</name>
<keyword evidence="1" id="KW-1185">Reference proteome</keyword>
<accession>A0A0M3ICS0</accession>
<evidence type="ECO:0000313" key="2">
    <source>
        <dbReference type="WBParaSite" id="ALUE_0001571201-mRNA-1"/>
    </source>
</evidence>
<reference evidence="2" key="1">
    <citation type="submission" date="2017-02" db="UniProtKB">
        <authorList>
            <consortium name="WormBaseParasite"/>
        </authorList>
    </citation>
    <scope>IDENTIFICATION</scope>
</reference>
<dbReference type="AlphaFoldDB" id="A0A0M3ICS0"/>
<dbReference type="WBParaSite" id="ALUE_0001571201-mRNA-1">
    <property type="protein sequence ID" value="ALUE_0001571201-mRNA-1"/>
    <property type="gene ID" value="ALUE_0001571201"/>
</dbReference>
<dbReference type="Proteomes" id="UP000036681">
    <property type="component" value="Unplaced"/>
</dbReference>
<proteinExistence type="predicted"/>